<proteinExistence type="predicted"/>
<keyword evidence="2" id="KW-0732">Signal</keyword>
<comment type="caution">
    <text evidence="3">The sequence shown here is derived from an EMBL/GenBank/DDBJ whole genome shotgun (WGS) entry which is preliminary data.</text>
</comment>
<evidence type="ECO:0000256" key="2">
    <source>
        <dbReference type="SAM" id="SignalP"/>
    </source>
</evidence>
<feature type="compositionally biased region" description="Polar residues" evidence="1">
    <location>
        <begin position="31"/>
        <end position="44"/>
    </location>
</feature>
<reference evidence="3 4" key="1">
    <citation type="submission" date="2017-11" db="EMBL/GenBank/DDBJ databases">
        <title>De-novo sequencing of pomegranate (Punica granatum L.) genome.</title>
        <authorList>
            <person name="Akparov Z."/>
            <person name="Amiraslanov A."/>
            <person name="Hajiyeva S."/>
            <person name="Abbasov M."/>
            <person name="Kaur K."/>
            <person name="Hamwieh A."/>
            <person name="Solovyev V."/>
            <person name="Salamov A."/>
            <person name="Braich B."/>
            <person name="Kosarev P."/>
            <person name="Mahmoud A."/>
            <person name="Hajiyev E."/>
            <person name="Babayeva S."/>
            <person name="Izzatullayeva V."/>
            <person name="Mammadov A."/>
            <person name="Mammadov A."/>
            <person name="Sharifova S."/>
            <person name="Ojaghi J."/>
            <person name="Eynullazada K."/>
            <person name="Bayramov B."/>
            <person name="Abdulazimova A."/>
            <person name="Shahmuradov I."/>
        </authorList>
    </citation>
    <scope>NUCLEOTIDE SEQUENCE [LARGE SCALE GENOMIC DNA]</scope>
    <source>
        <strain evidence="4">cv. AG2017</strain>
        <tissue evidence="3">Leaf</tissue>
    </source>
</reference>
<feature type="chain" id="PRO_5014126548" evidence="2">
    <location>
        <begin position="27"/>
        <end position="60"/>
    </location>
</feature>
<feature type="compositionally biased region" description="Basic residues" evidence="1">
    <location>
        <begin position="51"/>
        <end position="60"/>
    </location>
</feature>
<evidence type="ECO:0000313" key="3">
    <source>
        <dbReference type="EMBL" id="PKI77458.1"/>
    </source>
</evidence>
<feature type="signal peptide" evidence="2">
    <location>
        <begin position="1"/>
        <end position="26"/>
    </location>
</feature>
<dbReference type="AlphaFoldDB" id="A0A2I0L9T8"/>
<accession>A0A2I0L9T8</accession>
<keyword evidence="4" id="KW-1185">Reference proteome</keyword>
<organism evidence="3 4">
    <name type="scientific">Punica granatum</name>
    <name type="common">Pomegranate</name>
    <dbReference type="NCBI Taxonomy" id="22663"/>
    <lineage>
        <taxon>Eukaryota</taxon>
        <taxon>Viridiplantae</taxon>
        <taxon>Streptophyta</taxon>
        <taxon>Embryophyta</taxon>
        <taxon>Tracheophyta</taxon>
        <taxon>Spermatophyta</taxon>
        <taxon>Magnoliopsida</taxon>
        <taxon>eudicotyledons</taxon>
        <taxon>Gunneridae</taxon>
        <taxon>Pentapetalae</taxon>
        <taxon>rosids</taxon>
        <taxon>malvids</taxon>
        <taxon>Myrtales</taxon>
        <taxon>Lythraceae</taxon>
        <taxon>Punica</taxon>
    </lineage>
</organism>
<protein>
    <submittedName>
        <fullName evidence="3">Uncharacterized protein</fullName>
    </submittedName>
</protein>
<evidence type="ECO:0000313" key="4">
    <source>
        <dbReference type="Proteomes" id="UP000233551"/>
    </source>
</evidence>
<evidence type="ECO:0000256" key="1">
    <source>
        <dbReference type="SAM" id="MobiDB-lite"/>
    </source>
</evidence>
<dbReference type="Proteomes" id="UP000233551">
    <property type="component" value="Unassembled WGS sequence"/>
</dbReference>
<name>A0A2I0L9T8_PUNGR</name>
<sequence>MAPSKVLLLSLAFVAIILVSSEAVSARELAETTQTGHRATSNKKTSLRYVKGGKLRRTIP</sequence>
<dbReference type="EMBL" id="PGOL01000091">
    <property type="protein sequence ID" value="PKI77458.1"/>
    <property type="molecule type" value="Genomic_DNA"/>
</dbReference>
<gene>
    <name evidence="3" type="ORF">CRG98_002064</name>
</gene>
<feature type="region of interest" description="Disordered" evidence="1">
    <location>
        <begin position="30"/>
        <end position="60"/>
    </location>
</feature>